<dbReference type="InParanoid" id="A0A2R6Q5P9"/>
<dbReference type="InterPro" id="IPR003604">
    <property type="entry name" value="Matrin/U1-like-C_Znf_C2H2"/>
</dbReference>
<proteinExistence type="predicted"/>
<dbReference type="SUPFAM" id="SSF57667">
    <property type="entry name" value="beta-beta-alpha zinc fingers"/>
    <property type="match status" value="1"/>
</dbReference>
<evidence type="ECO:0000313" key="5">
    <source>
        <dbReference type="Proteomes" id="UP000241394"/>
    </source>
</evidence>
<dbReference type="STRING" id="1590841.A0A2R6Q5P9"/>
<dbReference type="Pfam" id="PF03134">
    <property type="entry name" value="TB2_DP1_HVA22"/>
    <property type="match status" value="1"/>
</dbReference>
<accession>A0A2R6Q5P9</accession>
<organism evidence="4 5">
    <name type="scientific">Actinidia chinensis var. chinensis</name>
    <name type="common">Chinese soft-hair kiwi</name>
    <dbReference type="NCBI Taxonomy" id="1590841"/>
    <lineage>
        <taxon>Eukaryota</taxon>
        <taxon>Viridiplantae</taxon>
        <taxon>Streptophyta</taxon>
        <taxon>Embryophyta</taxon>
        <taxon>Tracheophyta</taxon>
        <taxon>Spermatophyta</taxon>
        <taxon>Magnoliopsida</taxon>
        <taxon>eudicotyledons</taxon>
        <taxon>Gunneridae</taxon>
        <taxon>Pentapetalae</taxon>
        <taxon>asterids</taxon>
        <taxon>Ericales</taxon>
        <taxon>Actinidiaceae</taxon>
        <taxon>Actinidia</taxon>
    </lineage>
</organism>
<evidence type="ECO:0000256" key="1">
    <source>
        <dbReference type="SAM" id="MobiDB-lite"/>
    </source>
</evidence>
<evidence type="ECO:0000256" key="2">
    <source>
        <dbReference type="SAM" id="Phobius"/>
    </source>
</evidence>
<dbReference type="Gene3D" id="3.30.160.60">
    <property type="entry name" value="Classic Zinc Finger"/>
    <property type="match status" value="1"/>
</dbReference>
<dbReference type="OrthoDB" id="434647at2759"/>
<keyword evidence="2" id="KW-0812">Transmembrane</keyword>
<name>A0A2R6Q5P9_ACTCC</name>
<dbReference type="GO" id="GO:0008270">
    <property type="term" value="F:zinc ion binding"/>
    <property type="evidence" value="ECO:0007669"/>
    <property type="project" value="InterPro"/>
</dbReference>
<reference evidence="5" key="2">
    <citation type="journal article" date="2018" name="BMC Genomics">
        <title>A manually annotated Actinidia chinensis var. chinensis (kiwifruit) genome highlights the challenges associated with draft genomes and gene prediction in plants.</title>
        <authorList>
            <person name="Pilkington S.M."/>
            <person name="Crowhurst R."/>
            <person name="Hilario E."/>
            <person name="Nardozza S."/>
            <person name="Fraser L."/>
            <person name="Peng Y."/>
            <person name="Gunaseelan K."/>
            <person name="Simpson R."/>
            <person name="Tahir J."/>
            <person name="Deroles S.C."/>
            <person name="Templeton K."/>
            <person name="Luo Z."/>
            <person name="Davy M."/>
            <person name="Cheng C."/>
            <person name="McNeilage M."/>
            <person name="Scaglione D."/>
            <person name="Liu Y."/>
            <person name="Zhang Q."/>
            <person name="Datson P."/>
            <person name="De Silva N."/>
            <person name="Gardiner S.E."/>
            <person name="Bassett H."/>
            <person name="Chagne D."/>
            <person name="McCallum J."/>
            <person name="Dzierzon H."/>
            <person name="Deng C."/>
            <person name="Wang Y.Y."/>
            <person name="Barron L."/>
            <person name="Manako K."/>
            <person name="Bowen J."/>
            <person name="Foster T.M."/>
            <person name="Erridge Z.A."/>
            <person name="Tiffin H."/>
            <person name="Waite C.N."/>
            <person name="Davies K.M."/>
            <person name="Grierson E.P."/>
            <person name="Laing W.A."/>
            <person name="Kirk R."/>
            <person name="Chen X."/>
            <person name="Wood M."/>
            <person name="Montefiori M."/>
            <person name="Brummell D.A."/>
            <person name="Schwinn K.E."/>
            <person name="Catanach A."/>
            <person name="Fullerton C."/>
            <person name="Li D."/>
            <person name="Meiyalaghan S."/>
            <person name="Nieuwenhuizen N."/>
            <person name="Read N."/>
            <person name="Prakash R."/>
            <person name="Hunter D."/>
            <person name="Zhang H."/>
            <person name="McKenzie M."/>
            <person name="Knabel M."/>
            <person name="Harris A."/>
            <person name="Allan A.C."/>
            <person name="Gleave A."/>
            <person name="Chen A."/>
            <person name="Janssen B.J."/>
            <person name="Plunkett B."/>
            <person name="Ampomah-Dwamena C."/>
            <person name="Voogd C."/>
            <person name="Leif D."/>
            <person name="Lafferty D."/>
            <person name="Souleyre E.J.F."/>
            <person name="Varkonyi-Gasic E."/>
            <person name="Gambi F."/>
            <person name="Hanley J."/>
            <person name="Yao J.L."/>
            <person name="Cheung J."/>
            <person name="David K.M."/>
            <person name="Warren B."/>
            <person name="Marsh K."/>
            <person name="Snowden K.C."/>
            <person name="Lin-Wang K."/>
            <person name="Brian L."/>
            <person name="Martinez-Sanchez M."/>
            <person name="Wang M."/>
            <person name="Ileperuma N."/>
            <person name="Macnee N."/>
            <person name="Campin R."/>
            <person name="McAtee P."/>
            <person name="Drummond R.S.M."/>
            <person name="Espley R.V."/>
            <person name="Ireland H.S."/>
            <person name="Wu R."/>
            <person name="Atkinson R.G."/>
            <person name="Karunairetnam S."/>
            <person name="Bulley S."/>
            <person name="Chunkath S."/>
            <person name="Hanley Z."/>
            <person name="Storey R."/>
            <person name="Thrimawithana A.H."/>
            <person name="Thomson S."/>
            <person name="David C."/>
            <person name="Testolin R."/>
            <person name="Huang H."/>
            <person name="Hellens R.P."/>
            <person name="Schaffer R.J."/>
        </authorList>
    </citation>
    <scope>NUCLEOTIDE SEQUENCE [LARGE SCALE GENOMIC DNA]</scope>
    <source>
        <strain evidence="5">cv. Red5</strain>
    </source>
</reference>
<dbReference type="OMA" id="RWTCEIC"/>
<dbReference type="GO" id="GO:0003676">
    <property type="term" value="F:nucleic acid binding"/>
    <property type="evidence" value="ECO:0007669"/>
    <property type="project" value="InterPro"/>
</dbReference>
<reference evidence="4 5" key="1">
    <citation type="submission" date="2017-07" db="EMBL/GenBank/DDBJ databases">
        <title>An improved, manually edited Actinidia chinensis var. chinensis (kiwifruit) genome highlights the challenges associated with draft genomes and gene prediction in plants.</title>
        <authorList>
            <person name="Pilkington S."/>
            <person name="Crowhurst R."/>
            <person name="Hilario E."/>
            <person name="Nardozza S."/>
            <person name="Fraser L."/>
            <person name="Peng Y."/>
            <person name="Gunaseelan K."/>
            <person name="Simpson R."/>
            <person name="Tahir J."/>
            <person name="Deroles S."/>
            <person name="Templeton K."/>
            <person name="Luo Z."/>
            <person name="Davy M."/>
            <person name="Cheng C."/>
            <person name="Mcneilage M."/>
            <person name="Scaglione D."/>
            <person name="Liu Y."/>
            <person name="Zhang Q."/>
            <person name="Datson P."/>
            <person name="De Silva N."/>
            <person name="Gardiner S."/>
            <person name="Bassett H."/>
            <person name="Chagne D."/>
            <person name="Mccallum J."/>
            <person name="Dzierzon H."/>
            <person name="Deng C."/>
            <person name="Wang Y.-Y."/>
            <person name="Barron N."/>
            <person name="Manako K."/>
            <person name="Bowen J."/>
            <person name="Foster T."/>
            <person name="Erridge Z."/>
            <person name="Tiffin H."/>
            <person name="Waite C."/>
            <person name="Davies K."/>
            <person name="Grierson E."/>
            <person name="Laing W."/>
            <person name="Kirk R."/>
            <person name="Chen X."/>
            <person name="Wood M."/>
            <person name="Montefiori M."/>
            <person name="Brummell D."/>
            <person name="Schwinn K."/>
            <person name="Catanach A."/>
            <person name="Fullerton C."/>
            <person name="Li D."/>
            <person name="Meiyalaghan S."/>
            <person name="Nieuwenhuizen N."/>
            <person name="Read N."/>
            <person name="Prakash R."/>
            <person name="Hunter D."/>
            <person name="Zhang H."/>
            <person name="Mckenzie M."/>
            <person name="Knabel M."/>
            <person name="Harris A."/>
            <person name="Allan A."/>
            <person name="Chen A."/>
            <person name="Janssen B."/>
            <person name="Plunkett B."/>
            <person name="Dwamena C."/>
            <person name="Voogd C."/>
            <person name="Leif D."/>
            <person name="Lafferty D."/>
            <person name="Souleyre E."/>
            <person name="Varkonyi-Gasic E."/>
            <person name="Gambi F."/>
            <person name="Hanley J."/>
            <person name="Yao J.-L."/>
            <person name="Cheung J."/>
            <person name="David K."/>
            <person name="Warren B."/>
            <person name="Marsh K."/>
            <person name="Snowden K."/>
            <person name="Lin-Wang K."/>
            <person name="Brian L."/>
            <person name="Martinez-Sanchez M."/>
            <person name="Wang M."/>
            <person name="Ileperuma N."/>
            <person name="Macnee N."/>
            <person name="Campin R."/>
            <person name="Mcatee P."/>
            <person name="Drummond R."/>
            <person name="Espley R."/>
            <person name="Ireland H."/>
            <person name="Wu R."/>
            <person name="Atkinson R."/>
            <person name="Karunairetnam S."/>
            <person name="Bulley S."/>
            <person name="Chunkath S."/>
            <person name="Hanley Z."/>
            <person name="Storey R."/>
            <person name="Thrimawithana A."/>
            <person name="Thomson S."/>
            <person name="David C."/>
            <person name="Testolin R."/>
        </authorList>
    </citation>
    <scope>NUCLEOTIDE SEQUENCE [LARGE SCALE GENOMIC DNA]</scope>
    <source>
        <strain evidence="5">cv. Red5</strain>
        <tissue evidence="4">Young leaf</tissue>
    </source>
</reference>
<comment type="caution">
    <text evidence="4">The sequence shown here is derived from an EMBL/GenBank/DDBJ whole genome shotgun (WGS) entry which is preliminary data.</text>
</comment>
<dbReference type="InterPro" id="IPR036236">
    <property type="entry name" value="Znf_C2H2_sf"/>
</dbReference>
<feature type="domain" description="U1-type" evidence="3">
    <location>
        <begin position="283"/>
        <end position="317"/>
    </location>
</feature>
<dbReference type="AlphaFoldDB" id="A0A2R6Q5P9"/>
<evidence type="ECO:0000313" key="4">
    <source>
        <dbReference type="EMBL" id="PSS02589.1"/>
    </source>
</evidence>
<feature type="region of interest" description="Disordered" evidence="1">
    <location>
        <begin position="325"/>
        <end position="368"/>
    </location>
</feature>
<dbReference type="Pfam" id="PF12874">
    <property type="entry name" value="zf-met"/>
    <property type="match status" value="1"/>
</dbReference>
<keyword evidence="2" id="KW-1133">Transmembrane helix</keyword>
<dbReference type="PANTHER" id="PTHR12300">
    <property type="entry name" value="HVA22-LIKE PROTEINS"/>
    <property type="match status" value="1"/>
</dbReference>
<dbReference type="InterPro" id="IPR013087">
    <property type="entry name" value="Znf_C2H2_type"/>
</dbReference>
<dbReference type="EMBL" id="NKQK01000019">
    <property type="protein sequence ID" value="PSS02589.1"/>
    <property type="molecule type" value="Genomic_DNA"/>
</dbReference>
<dbReference type="SMART" id="SM00451">
    <property type="entry name" value="ZnF_U1"/>
    <property type="match status" value="1"/>
</dbReference>
<protein>
    <submittedName>
        <fullName evidence="4">HVA22-like protein</fullName>
    </submittedName>
</protein>
<dbReference type="Gramene" id="PSS02589">
    <property type="protein sequence ID" value="PSS02589"/>
    <property type="gene ID" value="CEY00_Acc06839"/>
</dbReference>
<gene>
    <name evidence="4" type="ORF">CEY00_Acc06839</name>
</gene>
<keyword evidence="5" id="KW-1185">Reference proteome</keyword>
<dbReference type="PANTHER" id="PTHR12300:SF43">
    <property type="entry name" value="HVA22-LIKE PROTEIN"/>
    <property type="match status" value="1"/>
</dbReference>
<dbReference type="InterPro" id="IPR004345">
    <property type="entry name" value="TB2_DP1_HVA22"/>
</dbReference>
<keyword evidence="2" id="KW-0472">Membrane</keyword>
<feature type="transmembrane region" description="Helical" evidence="2">
    <location>
        <begin position="47"/>
        <end position="66"/>
    </location>
</feature>
<sequence length="420" mass="47551">MGFVGLLKFAFLCFDFLAWPIFALGCPLYASVRAIETNSNSDMRNSVAYWIIFSLVSLFELAFVRLIDWLPFWPYMKLLGIFWLVVPHFNGARYVYECLLRPCLSVNPQVVIKYLIKPKEHPSLSAESFLAVAERYVKENGSEGLEKLIDSKSKHTKLNIDVEEIKEVTNMEKEMTAVIQPKFIEHAIAKDDIKAVELTQKNLTAATNSVKPKVPNIAKENAKSWKIKEKNSATTTERVNCVDSNLTQIEKKTVGTGEIKEKMVAAASGENKVPEILASEKVQRAWTCALCQVKTTSKKDLDYHCQGKKHKSKCEELKASKQANKNKSYWAPKANDHEAKKPVSSDGPNQSNTKKQEGMVQRPNQCNTKKEEEMVQRNQTAEPCKPVVPKFQCSMSDCKFWYSMSDCESTKPTPIRFGTL</sequence>
<feature type="compositionally biased region" description="Basic and acidic residues" evidence="1">
    <location>
        <begin position="334"/>
        <end position="343"/>
    </location>
</feature>
<evidence type="ECO:0000259" key="3">
    <source>
        <dbReference type="SMART" id="SM00451"/>
    </source>
</evidence>
<dbReference type="Proteomes" id="UP000241394">
    <property type="component" value="Chromosome LG19"/>
</dbReference>